<dbReference type="Proteomes" id="UP000007523">
    <property type="component" value="Chromosome"/>
</dbReference>
<keyword evidence="3" id="KW-1185">Reference proteome</keyword>
<protein>
    <submittedName>
        <fullName evidence="2">Uncharacterized protein</fullName>
    </submittedName>
</protein>
<dbReference type="HOGENOM" id="CLU_1101980_0_0_9"/>
<feature type="region of interest" description="Disordered" evidence="1">
    <location>
        <begin position="107"/>
        <end position="136"/>
    </location>
</feature>
<dbReference type="STRING" id="1116391.PM3016_6213"/>
<name>H6NRW6_9BACL</name>
<proteinExistence type="predicted"/>
<evidence type="ECO:0000256" key="1">
    <source>
        <dbReference type="SAM" id="MobiDB-lite"/>
    </source>
</evidence>
<dbReference type="AlphaFoldDB" id="H6NRW6"/>
<accession>H6NRW6</accession>
<sequence>MLKRDNPDAQTQTSHSRYQNRWLVLRGWALPPGLAAGAGQRHGCWCTPRHARQLKLGLTIPGFSPLKAARAGNPRQWRLATHGSGARLPVPGSFAAAWLLKPGSWPGKAARADNPRQWRLATHGSGTRLPSPSRRGMAAQAKSIRSPASCPRFVTANRHSRAQPPTAAWQREPAGVPPLSLPRRPESHCLPGNETARKGALRHPSLLRFFIVPSPSPYACSPPAAPPASRSHLHTPGRNSLLRFSPLTIRLQ</sequence>
<organism evidence="2 3">
    <name type="scientific">Paenibacillus mucilaginosus 3016</name>
    <dbReference type="NCBI Taxonomy" id="1116391"/>
    <lineage>
        <taxon>Bacteria</taxon>
        <taxon>Bacillati</taxon>
        <taxon>Bacillota</taxon>
        <taxon>Bacilli</taxon>
        <taxon>Bacillales</taxon>
        <taxon>Paenibacillaceae</taxon>
        <taxon>Paenibacillus</taxon>
    </lineage>
</organism>
<dbReference type="EMBL" id="CP003235">
    <property type="protein sequence ID" value="AFC32852.1"/>
    <property type="molecule type" value="Genomic_DNA"/>
</dbReference>
<reference evidence="2 3" key="1">
    <citation type="journal article" date="2012" name="J. Bacteriol.">
        <title>Complete Genome Sequence of Paenibacillus mucilaginosus 3016, a Bacterium Functional as Microbial Fertilizer.</title>
        <authorList>
            <person name="Ma M."/>
            <person name="Wang Z."/>
            <person name="Li L."/>
            <person name="Jiang X."/>
            <person name="Guan D."/>
            <person name="Cao F."/>
            <person name="Chen H."/>
            <person name="Wang X."/>
            <person name="Shen D."/>
            <person name="Du B."/>
            <person name="Li J."/>
        </authorList>
    </citation>
    <scope>NUCLEOTIDE SEQUENCE [LARGE SCALE GENOMIC DNA]</scope>
    <source>
        <strain evidence="2 3">3016</strain>
    </source>
</reference>
<gene>
    <name evidence="2" type="ORF">PM3016_6213</name>
</gene>
<evidence type="ECO:0000313" key="2">
    <source>
        <dbReference type="EMBL" id="AFC32852.1"/>
    </source>
</evidence>
<dbReference type="KEGG" id="pmq:PM3016_6213"/>
<evidence type="ECO:0000313" key="3">
    <source>
        <dbReference type="Proteomes" id="UP000007523"/>
    </source>
</evidence>